<dbReference type="AlphaFoldDB" id="A0A395IRD1"/>
<organism evidence="2 3">
    <name type="scientific">Monilinia fructigena</name>
    <dbReference type="NCBI Taxonomy" id="38457"/>
    <lineage>
        <taxon>Eukaryota</taxon>
        <taxon>Fungi</taxon>
        <taxon>Dikarya</taxon>
        <taxon>Ascomycota</taxon>
        <taxon>Pezizomycotina</taxon>
        <taxon>Leotiomycetes</taxon>
        <taxon>Helotiales</taxon>
        <taxon>Sclerotiniaceae</taxon>
        <taxon>Monilinia</taxon>
    </lineage>
</organism>
<evidence type="ECO:0000256" key="1">
    <source>
        <dbReference type="SAM" id="MobiDB-lite"/>
    </source>
</evidence>
<sequence length="208" mass="23527">MGKRYEMHHEKSFGTLEQPLATAGPPIEASKPAKPKPVGSRPSKFQQLNKLYGLPAPIRTFPLPTLIPHNPLSLFHILYVWLSQTISRPSSHFDSLYQGWFSPETRSIHKRRGVSKAIASEDVTRKRRADRQHTKWERARKEREAIDQTLLAEAKANELQNTNIIVATEEKIAVQVDNLSAPAEQEPKLEAIEEPLSSSLSAGKRYFV</sequence>
<protein>
    <submittedName>
        <fullName evidence="2">Uncharacterized protein</fullName>
    </submittedName>
</protein>
<gene>
    <name evidence="2" type="ORF">DID88_004708</name>
</gene>
<feature type="compositionally biased region" description="Basic and acidic residues" evidence="1">
    <location>
        <begin position="1"/>
        <end position="12"/>
    </location>
</feature>
<reference evidence="2 3" key="1">
    <citation type="submission" date="2018-06" db="EMBL/GenBank/DDBJ databases">
        <title>Genome Sequence of the Brown Rot Fungal Pathogen Monilinia fructigena.</title>
        <authorList>
            <person name="Landi L."/>
            <person name="De Miccolis Angelini R.M."/>
            <person name="Pollastro S."/>
            <person name="Abate D."/>
            <person name="Faretra F."/>
            <person name="Romanazzi G."/>
        </authorList>
    </citation>
    <scope>NUCLEOTIDE SEQUENCE [LARGE SCALE GENOMIC DNA]</scope>
    <source>
        <strain evidence="2 3">Mfrg269</strain>
    </source>
</reference>
<dbReference type="OrthoDB" id="10249562at2759"/>
<comment type="caution">
    <text evidence="2">The sequence shown here is derived from an EMBL/GenBank/DDBJ whole genome shotgun (WGS) entry which is preliminary data.</text>
</comment>
<evidence type="ECO:0000313" key="2">
    <source>
        <dbReference type="EMBL" id="RAL62867.1"/>
    </source>
</evidence>
<feature type="region of interest" description="Disordered" evidence="1">
    <location>
        <begin position="1"/>
        <end position="44"/>
    </location>
</feature>
<dbReference type="Proteomes" id="UP000249056">
    <property type="component" value="Unassembled WGS sequence"/>
</dbReference>
<evidence type="ECO:0000313" key="3">
    <source>
        <dbReference type="Proteomes" id="UP000249056"/>
    </source>
</evidence>
<accession>A0A395IRD1</accession>
<dbReference type="EMBL" id="QKRW01000022">
    <property type="protein sequence ID" value="RAL62867.1"/>
    <property type="molecule type" value="Genomic_DNA"/>
</dbReference>
<proteinExistence type="predicted"/>
<name>A0A395IRD1_9HELO</name>
<keyword evidence="3" id="KW-1185">Reference proteome</keyword>